<dbReference type="InterPro" id="IPR029062">
    <property type="entry name" value="Class_I_gatase-like"/>
</dbReference>
<dbReference type="STRING" id="1229276.DI53_3580"/>
<dbReference type="PANTHER" id="PTHR42733">
    <property type="entry name" value="DJ-1 PROTEIN"/>
    <property type="match status" value="1"/>
</dbReference>
<proteinExistence type="inferred from homology"/>
<keyword evidence="3" id="KW-0378">Hydrolase</keyword>
<dbReference type="InterPro" id="IPR006286">
    <property type="entry name" value="C56_PfpI-like"/>
</dbReference>
<dbReference type="GO" id="GO:0006508">
    <property type="term" value="P:proteolysis"/>
    <property type="evidence" value="ECO:0007669"/>
    <property type="project" value="UniProtKB-KW"/>
</dbReference>
<keyword evidence="3" id="KW-0645">Protease</keyword>
<dbReference type="eggNOG" id="COG0693">
    <property type="taxonomic scope" value="Bacteria"/>
</dbReference>
<evidence type="ECO:0000313" key="4">
    <source>
        <dbReference type="Proteomes" id="UP000031802"/>
    </source>
</evidence>
<dbReference type="Gene3D" id="3.40.50.880">
    <property type="match status" value="1"/>
</dbReference>
<dbReference type="AlphaFoldDB" id="A0A0B8T660"/>
<dbReference type="EMBL" id="JJMU01000066">
    <property type="protein sequence ID" value="KGE12540.1"/>
    <property type="molecule type" value="Genomic_DNA"/>
</dbReference>
<feature type="domain" description="DJ-1/PfpI" evidence="2">
    <location>
        <begin position="4"/>
        <end position="166"/>
    </location>
</feature>
<dbReference type="PANTHER" id="PTHR42733:SF12">
    <property type="entry name" value="PROTEINASE"/>
    <property type="match status" value="1"/>
</dbReference>
<comment type="caution">
    <text evidence="3">The sequence shown here is derived from an EMBL/GenBank/DDBJ whole genome shotgun (WGS) entry which is preliminary data.</text>
</comment>
<evidence type="ECO:0000256" key="1">
    <source>
        <dbReference type="ARBA" id="ARBA00008542"/>
    </source>
</evidence>
<dbReference type="Pfam" id="PF01965">
    <property type="entry name" value="DJ-1_PfpI"/>
    <property type="match status" value="1"/>
</dbReference>
<sequence>MFTIAILISDGFDEWAVKGSKPFFKAHNFKTHLISPKDGEFVRSWTYKDWGSSYAIDRHIKKADPKLYDALLMPGGALSVDNLRTNAEVLAFVDHFIKEQKPIGTLCHGIWPLVELGFVADRKLTSVKTIKTDIDNAGGIWINESSVRDGLLVTSRTSEDLEEFLSLFNSTLESTLANASASEVNR</sequence>
<dbReference type="PROSITE" id="PS51276">
    <property type="entry name" value="PEPTIDASE_C56_PFPI"/>
    <property type="match status" value="1"/>
</dbReference>
<dbReference type="GO" id="GO:0008233">
    <property type="term" value="F:peptidase activity"/>
    <property type="evidence" value="ECO:0007669"/>
    <property type="project" value="UniProtKB-KW"/>
</dbReference>
<gene>
    <name evidence="3" type="ORF">DI53_3580</name>
</gene>
<dbReference type="SUPFAM" id="SSF52317">
    <property type="entry name" value="Class I glutamine amidotransferase-like"/>
    <property type="match status" value="1"/>
</dbReference>
<protein>
    <submittedName>
        <fullName evidence="3">Protease</fullName>
    </submittedName>
</protein>
<organism evidence="3 4">
    <name type="scientific">Sphingobacterium deserti</name>
    <dbReference type="NCBI Taxonomy" id="1229276"/>
    <lineage>
        <taxon>Bacteria</taxon>
        <taxon>Pseudomonadati</taxon>
        <taxon>Bacteroidota</taxon>
        <taxon>Sphingobacteriia</taxon>
        <taxon>Sphingobacteriales</taxon>
        <taxon>Sphingobacteriaceae</taxon>
        <taxon>Sphingobacterium</taxon>
    </lineage>
</organism>
<reference evidence="3 4" key="2">
    <citation type="journal article" date="2015" name="PLoS ONE">
        <title>Whole-Genome Optical Mapping and Finished Genome Sequence of Sphingobacterium deserti sp. nov., a New Species Isolated from the Western Desert of China.</title>
        <authorList>
            <person name="Teng C."/>
            <person name="Zhou Z."/>
            <person name="Molnar I."/>
            <person name="Li X."/>
            <person name="Tang R."/>
            <person name="Chen M."/>
            <person name="Wang L."/>
            <person name="Su S."/>
            <person name="Zhang W."/>
            <person name="Lin M."/>
        </authorList>
    </citation>
    <scope>NUCLEOTIDE SEQUENCE [LARGE SCALE GENOMIC DNA]</scope>
    <source>
        <strain evidence="4">ACCC05744</strain>
    </source>
</reference>
<dbReference type="RefSeq" id="WP_052072538.1">
    <property type="nucleotide sequence ID" value="NZ_JJMU01000066.1"/>
</dbReference>
<evidence type="ECO:0000313" key="3">
    <source>
        <dbReference type="EMBL" id="KGE12540.1"/>
    </source>
</evidence>
<name>A0A0B8T660_9SPHI</name>
<evidence type="ECO:0000259" key="2">
    <source>
        <dbReference type="Pfam" id="PF01965"/>
    </source>
</evidence>
<dbReference type="Proteomes" id="UP000031802">
    <property type="component" value="Unassembled WGS sequence"/>
</dbReference>
<dbReference type="PATRIC" id="fig|1229276.3.peg.3697"/>
<dbReference type="InterPro" id="IPR002818">
    <property type="entry name" value="DJ-1/PfpI"/>
</dbReference>
<accession>A0A0B8T660</accession>
<dbReference type="OrthoDB" id="9792284at2"/>
<keyword evidence="4" id="KW-1185">Reference proteome</keyword>
<comment type="similarity">
    <text evidence="1">Belongs to the peptidase C56 family.</text>
</comment>
<reference evidence="4" key="1">
    <citation type="submission" date="2014-04" db="EMBL/GenBank/DDBJ databases">
        <title>Whole-Genome optical mapping and complete genome sequence of Sphingobacterium deserti sp. nov., a new spaces isolated from desert in the west of China.</title>
        <authorList>
            <person name="Teng C."/>
            <person name="Zhou Z."/>
            <person name="Li X."/>
            <person name="Chen M."/>
            <person name="Lin M."/>
            <person name="Wang L."/>
            <person name="Su S."/>
            <person name="Zhang C."/>
            <person name="Zhang W."/>
        </authorList>
    </citation>
    <scope>NUCLEOTIDE SEQUENCE [LARGE SCALE GENOMIC DNA]</scope>
    <source>
        <strain evidence="4">ACCC05744</strain>
    </source>
</reference>